<gene>
    <name evidence="8" type="ORF">GCM10007933_30350</name>
</gene>
<evidence type="ECO:0000256" key="1">
    <source>
        <dbReference type="ARBA" id="ARBA00022475"/>
    </source>
</evidence>
<keyword evidence="9" id="KW-1185">Reference proteome</keyword>
<keyword evidence="3 6" id="KW-1133">Transmembrane helix</keyword>
<keyword evidence="1" id="KW-1003">Cell membrane</keyword>
<keyword evidence="4 6" id="KW-0472">Membrane</keyword>
<comment type="caution">
    <text evidence="8">The sequence shown here is derived from an EMBL/GenBank/DDBJ whole genome shotgun (WGS) entry which is preliminary data.</text>
</comment>
<feature type="domain" description="Lipopolysaccharide assembly protein A" evidence="7">
    <location>
        <begin position="22"/>
        <end position="82"/>
    </location>
</feature>
<feature type="transmembrane region" description="Helical" evidence="6">
    <location>
        <begin position="35"/>
        <end position="58"/>
    </location>
</feature>
<evidence type="ECO:0000256" key="4">
    <source>
        <dbReference type="ARBA" id="ARBA00023136"/>
    </source>
</evidence>
<name>A0ABQ6FD54_9RHOO</name>
<dbReference type="InterPro" id="IPR010445">
    <property type="entry name" value="LapA_dom"/>
</dbReference>
<feature type="coiled-coil region" evidence="5">
    <location>
        <begin position="69"/>
        <end position="96"/>
    </location>
</feature>
<evidence type="ECO:0000313" key="8">
    <source>
        <dbReference type="EMBL" id="GLT23568.1"/>
    </source>
</evidence>
<dbReference type="EMBL" id="BSPX01000052">
    <property type="protein sequence ID" value="GLT23568.1"/>
    <property type="molecule type" value="Genomic_DNA"/>
</dbReference>
<protein>
    <recommendedName>
        <fullName evidence="7">Lipopolysaccharide assembly protein A domain-containing protein</fullName>
    </recommendedName>
</protein>
<proteinExistence type="predicted"/>
<organism evidence="8 9">
    <name type="scientific">Zoogloea oryzae</name>
    <dbReference type="NCBI Taxonomy" id="310767"/>
    <lineage>
        <taxon>Bacteria</taxon>
        <taxon>Pseudomonadati</taxon>
        <taxon>Pseudomonadota</taxon>
        <taxon>Betaproteobacteria</taxon>
        <taxon>Rhodocyclales</taxon>
        <taxon>Zoogloeaceae</taxon>
        <taxon>Zoogloea</taxon>
    </lineage>
</organism>
<dbReference type="Pfam" id="PF06305">
    <property type="entry name" value="LapA_dom"/>
    <property type="match status" value="1"/>
</dbReference>
<accession>A0ABQ6FD54</accession>
<reference evidence="9" key="1">
    <citation type="journal article" date="2019" name="Int. J. Syst. Evol. Microbiol.">
        <title>The Global Catalogue of Microorganisms (GCM) 10K type strain sequencing project: providing services to taxonomists for standard genome sequencing and annotation.</title>
        <authorList>
            <consortium name="The Broad Institute Genomics Platform"/>
            <consortium name="The Broad Institute Genome Sequencing Center for Infectious Disease"/>
            <person name="Wu L."/>
            <person name="Ma J."/>
        </authorList>
    </citation>
    <scope>NUCLEOTIDE SEQUENCE [LARGE SCALE GENOMIC DNA]</scope>
    <source>
        <strain evidence="9">NBRC 102407</strain>
    </source>
</reference>
<dbReference type="RefSeq" id="WP_284188771.1">
    <property type="nucleotide sequence ID" value="NZ_BSPX01000052.1"/>
</dbReference>
<evidence type="ECO:0000259" key="7">
    <source>
        <dbReference type="Pfam" id="PF06305"/>
    </source>
</evidence>
<evidence type="ECO:0000256" key="2">
    <source>
        <dbReference type="ARBA" id="ARBA00022692"/>
    </source>
</evidence>
<sequence length="117" mass="12578">MQLLTLVGMLITIASVIFATANTTEVTVTLLGSSFTGPLGVLLLVALAIGGLIVALVSTPGTLRRQWRIKHLDKRVAELEKTCAAQKERIERLERGESVPEVTSAAAFDVNASRLMF</sequence>
<keyword evidence="2 6" id="KW-0812">Transmembrane</keyword>
<keyword evidence="5" id="KW-0175">Coiled coil</keyword>
<evidence type="ECO:0000256" key="3">
    <source>
        <dbReference type="ARBA" id="ARBA00022989"/>
    </source>
</evidence>
<evidence type="ECO:0000313" key="9">
    <source>
        <dbReference type="Proteomes" id="UP001157167"/>
    </source>
</evidence>
<dbReference type="Proteomes" id="UP001157167">
    <property type="component" value="Unassembled WGS sequence"/>
</dbReference>
<evidence type="ECO:0000256" key="6">
    <source>
        <dbReference type="SAM" id="Phobius"/>
    </source>
</evidence>
<evidence type="ECO:0000256" key="5">
    <source>
        <dbReference type="SAM" id="Coils"/>
    </source>
</evidence>